<dbReference type="EMBL" id="CP094326">
    <property type="protein sequence ID" value="UNY97886.1"/>
    <property type="molecule type" value="Genomic_DNA"/>
</dbReference>
<name>A0ABY3YJQ9_9FLAO</name>
<evidence type="ECO:0000313" key="3">
    <source>
        <dbReference type="Proteomes" id="UP000829476"/>
    </source>
</evidence>
<feature type="transmembrane region" description="Helical" evidence="1">
    <location>
        <begin position="343"/>
        <end position="363"/>
    </location>
</feature>
<dbReference type="Proteomes" id="UP000829476">
    <property type="component" value="Chromosome"/>
</dbReference>
<evidence type="ECO:0000256" key="1">
    <source>
        <dbReference type="SAM" id="Phobius"/>
    </source>
</evidence>
<feature type="transmembrane region" description="Helical" evidence="1">
    <location>
        <begin position="397"/>
        <end position="414"/>
    </location>
</feature>
<evidence type="ECO:0000313" key="2">
    <source>
        <dbReference type="EMBL" id="UNY97886.1"/>
    </source>
</evidence>
<feature type="transmembrane region" description="Helical" evidence="1">
    <location>
        <begin position="112"/>
        <end position="134"/>
    </location>
</feature>
<keyword evidence="1" id="KW-1133">Transmembrane helix</keyword>
<feature type="transmembrane region" description="Helical" evidence="1">
    <location>
        <begin position="57"/>
        <end position="75"/>
    </location>
</feature>
<proteinExistence type="predicted"/>
<organism evidence="2 3">
    <name type="scientific">Zhouia spongiae</name>
    <dbReference type="NCBI Taxonomy" id="2202721"/>
    <lineage>
        <taxon>Bacteria</taxon>
        <taxon>Pseudomonadati</taxon>
        <taxon>Bacteroidota</taxon>
        <taxon>Flavobacteriia</taxon>
        <taxon>Flavobacteriales</taxon>
        <taxon>Flavobacteriaceae</taxon>
        <taxon>Zhouia</taxon>
    </lineage>
</organism>
<keyword evidence="3" id="KW-1185">Reference proteome</keyword>
<evidence type="ECO:0008006" key="4">
    <source>
        <dbReference type="Google" id="ProtNLM"/>
    </source>
</evidence>
<accession>A0ABY3YJQ9</accession>
<feature type="transmembrane region" description="Helical" evidence="1">
    <location>
        <begin position="274"/>
        <end position="293"/>
    </location>
</feature>
<protein>
    <recommendedName>
        <fullName evidence="4">O-antigen ligase domain-containing protein</fullName>
    </recommendedName>
</protein>
<feature type="transmembrane region" description="Helical" evidence="1">
    <location>
        <begin position="173"/>
        <end position="193"/>
    </location>
</feature>
<keyword evidence="1" id="KW-0812">Transmembrane</keyword>
<sequence length="432" mass="50124">MAKLILIIIAFIYIYPIFLQAIPVPLDRVLQAIGFFTFIVTPNFRIKIIRASGFWKFYFLTFIILILVFFAQLRVGSNDLYFFKTIADTFLSFFSSYLIIWFGHQYIKRFNLAYLLQLIVFLAVIQSLISFFFFTNPGIYETYLSFLNETANEGLISRIGLLNKRFMGIGSNFFSGVIKYGLALFSLIILPYYDKKLIISKNKYLYWFCLLMILVGGVLTGRTFFVAIALGLVMKMFLEKVNIILLLRRGIKLIIILAITIPIILLVAKSFIDLDRLSVVYGFIFELFINFLSEGEISTSSTNKALDMYIFPDNIETWFYGDGKMLMPTGEYYMGTDIGFIRLIFYFGIISTLLFYLVLIYYGKIIKKLIKIKSFNIYIAFVMIWIIILNLKGIAYGNYFFVLLLVAAIVEKNNRRNMILKKYKSKVNCGDD</sequence>
<keyword evidence="1" id="KW-0472">Membrane</keyword>
<feature type="transmembrane region" description="Helical" evidence="1">
    <location>
        <begin position="250"/>
        <end position="267"/>
    </location>
</feature>
<feature type="transmembrane region" description="Helical" evidence="1">
    <location>
        <begin position="29"/>
        <end position="45"/>
    </location>
</feature>
<gene>
    <name evidence="2" type="ORF">MQE36_12415</name>
</gene>
<feature type="transmembrane region" description="Helical" evidence="1">
    <location>
        <begin position="205"/>
        <end position="230"/>
    </location>
</feature>
<feature type="transmembrane region" description="Helical" evidence="1">
    <location>
        <begin position="375"/>
        <end position="391"/>
    </location>
</feature>
<dbReference type="RefSeq" id="WP_242936297.1">
    <property type="nucleotide sequence ID" value="NZ_CP094326.1"/>
</dbReference>
<reference evidence="2 3" key="1">
    <citation type="journal article" date="2018" name="Int. J. Syst. Evol. Microbiol.">
        <title>Zhouia spongiae sp. nov., isolated from a marine sponge.</title>
        <authorList>
            <person name="Zhuang L."/>
            <person name="Lin B."/>
            <person name="Qin F."/>
            <person name="Luo L."/>
        </authorList>
    </citation>
    <scope>NUCLEOTIDE SEQUENCE [LARGE SCALE GENOMIC DNA]</scope>
    <source>
        <strain evidence="2 3">HN-Y44</strain>
    </source>
</reference>
<feature type="transmembrane region" description="Helical" evidence="1">
    <location>
        <begin position="81"/>
        <end position="100"/>
    </location>
</feature>